<accession>A0ABR4CXH5</accession>
<evidence type="ECO:0000256" key="1">
    <source>
        <dbReference type="SAM" id="MobiDB-lite"/>
    </source>
</evidence>
<reference evidence="2 3" key="1">
    <citation type="journal article" date="2024" name="Commun. Biol.">
        <title>Comparative genomic analysis of thermophilic fungi reveals convergent evolutionary adaptations and gene losses.</title>
        <authorList>
            <person name="Steindorff A.S."/>
            <person name="Aguilar-Pontes M.V."/>
            <person name="Robinson A.J."/>
            <person name="Andreopoulos B."/>
            <person name="LaButti K."/>
            <person name="Kuo A."/>
            <person name="Mondo S."/>
            <person name="Riley R."/>
            <person name="Otillar R."/>
            <person name="Haridas S."/>
            <person name="Lipzen A."/>
            <person name="Grimwood J."/>
            <person name="Schmutz J."/>
            <person name="Clum A."/>
            <person name="Reid I.D."/>
            <person name="Moisan M.C."/>
            <person name="Butler G."/>
            <person name="Nguyen T.T.M."/>
            <person name="Dewar K."/>
            <person name="Conant G."/>
            <person name="Drula E."/>
            <person name="Henrissat B."/>
            <person name="Hansel C."/>
            <person name="Singer S."/>
            <person name="Hutchinson M.I."/>
            <person name="de Vries R.P."/>
            <person name="Natvig D.O."/>
            <person name="Powell A.J."/>
            <person name="Tsang A."/>
            <person name="Grigoriev I.V."/>
        </authorList>
    </citation>
    <scope>NUCLEOTIDE SEQUENCE [LARGE SCALE GENOMIC DNA]</scope>
    <source>
        <strain evidence="2 3">CBS 494.80</strain>
    </source>
</reference>
<gene>
    <name evidence="2" type="ORF">VTL71DRAFT_8311</name>
</gene>
<dbReference type="EMBL" id="JAZHXI010000002">
    <property type="protein sequence ID" value="KAL2074533.1"/>
    <property type="molecule type" value="Genomic_DNA"/>
</dbReference>
<protein>
    <submittedName>
        <fullName evidence="2">Uncharacterized protein</fullName>
    </submittedName>
</protein>
<sequence length="117" mass="12520">MQGKALHRSRTCLACLPTTVQYSTVAPSDGMGWDGMANSLTKRAIDGEDSEIEPADPASRSADTSRHVFLQCFNFSGYCLCPPIVSTVLHRGLYSFLLLSVAAATTAPDAAGRRNLL</sequence>
<evidence type="ECO:0000313" key="3">
    <source>
        <dbReference type="Proteomes" id="UP001595075"/>
    </source>
</evidence>
<comment type="caution">
    <text evidence="2">The sequence shown here is derived from an EMBL/GenBank/DDBJ whole genome shotgun (WGS) entry which is preliminary data.</text>
</comment>
<organism evidence="2 3">
    <name type="scientific">Oculimacula yallundae</name>
    <dbReference type="NCBI Taxonomy" id="86028"/>
    <lineage>
        <taxon>Eukaryota</taxon>
        <taxon>Fungi</taxon>
        <taxon>Dikarya</taxon>
        <taxon>Ascomycota</taxon>
        <taxon>Pezizomycotina</taxon>
        <taxon>Leotiomycetes</taxon>
        <taxon>Helotiales</taxon>
        <taxon>Ploettnerulaceae</taxon>
        <taxon>Oculimacula</taxon>
    </lineage>
</organism>
<dbReference type="Proteomes" id="UP001595075">
    <property type="component" value="Unassembled WGS sequence"/>
</dbReference>
<feature type="region of interest" description="Disordered" evidence="1">
    <location>
        <begin position="44"/>
        <end position="63"/>
    </location>
</feature>
<proteinExistence type="predicted"/>
<name>A0ABR4CXH5_9HELO</name>
<feature type="non-terminal residue" evidence="2">
    <location>
        <position position="117"/>
    </location>
</feature>
<keyword evidence="3" id="KW-1185">Reference proteome</keyword>
<evidence type="ECO:0000313" key="2">
    <source>
        <dbReference type="EMBL" id="KAL2074533.1"/>
    </source>
</evidence>